<dbReference type="GO" id="GO:0022857">
    <property type="term" value="F:transmembrane transporter activity"/>
    <property type="evidence" value="ECO:0007669"/>
    <property type="project" value="InterPro"/>
</dbReference>
<evidence type="ECO:0000313" key="8">
    <source>
        <dbReference type="EMBL" id="OFD79254.1"/>
    </source>
</evidence>
<dbReference type="InterPro" id="IPR020846">
    <property type="entry name" value="MFS_dom"/>
</dbReference>
<feature type="transmembrane region" description="Helical" evidence="6">
    <location>
        <begin position="241"/>
        <end position="264"/>
    </location>
</feature>
<dbReference type="GO" id="GO:0005886">
    <property type="term" value="C:plasma membrane"/>
    <property type="evidence" value="ECO:0007669"/>
    <property type="project" value="UniProtKB-SubCell"/>
</dbReference>
<evidence type="ECO:0000256" key="3">
    <source>
        <dbReference type="ARBA" id="ARBA00022692"/>
    </source>
</evidence>
<feature type="transmembrane region" description="Helical" evidence="6">
    <location>
        <begin position="92"/>
        <end position="111"/>
    </location>
</feature>
<dbReference type="RefSeq" id="WP_070145790.1">
    <property type="nucleotide sequence ID" value="NZ_LXLT01000029.1"/>
</dbReference>
<gene>
    <name evidence="8" type="ORF">BWGOE8_25120</name>
</gene>
<feature type="transmembrane region" description="Helical" evidence="6">
    <location>
        <begin position="214"/>
        <end position="235"/>
    </location>
</feature>
<feature type="transmembrane region" description="Helical" evidence="6">
    <location>
        <begin position="36"/>
        <end position="58"/>
    </location>
</feature>
<feature type="domain" description="Major facilitator superfamily (MFS) profile" evidence="7">
    <location>
        <begin position="1"/>
        <end position="387"/>
    </location>
</feature>
<evidence type="ECO:0000256" key="6">
    <source>
        <dbReference type="SAM" id="Phobius"/>
    </source>
</evidence>
<dbReference type="Proteomes" id="UP000175706">
    <property type="component" value="Unassembled WGS sequence"/>
</dbReference>
<dbReference type="PANTHER" id="PTHR23530">
    <property type="entry name" value="TRANSPORT PROTEIN-RELATED"/>
    <property type="match status" value="1"/>
</dbReference>
<organism evidence="8 9">
    <name type="scientific">Bacillus mycoides</name>
    <dbReference type="NCBI Taxonomy" id="1405"/>
    <lineage>
        <taxon>Bacteria</taxon>
        <taxon>Bacillati</taxon>
        <taxon>Bacillota</taxon>
        <taxon>Bacilli</taxon>
        <taxon>Bacillales</taxon>
        <taxon>Bacillaceae</taxon>
        <taxon>Bacillus</taxon>
        <taxon>Bacillus cereus group</taxon>
    </lineage>
</organism>
<feature type="transmembrane region" description="Helical" evidence="6">
    <location>
        <begin position="132"/>
        <end position="154"/>
    </location>
</feature>
<dbReference type="Pfam" id="PF07690">
    <property type="entry name" value="MFS_1"/>
    <property type="match status" value="1"/>
</dbReference>
<dbReference type="SUPFAM" id="SSF103473">
    <property type="entry name" value="MFS general substrate transporter"/>
    <property type="match status" value="1"/>
</dbReference>
<proteinExistence type="predicted"/>
<feature type="transmembrane region" description="Helical" evidence="6">
    <location>
        <begin position="12"/>
        <end position="30"/>
    </location>
</feature>
<evidence type="ECO:0000313" key="9">
    <source>
        <dbReference type="Proteomes" id="UP000175706"/>
    </source>
</evidence>
<evidence type="ECO:0000256" key="5">
    <source>
        <dbReference type="ARBA" id="ARBA00023136"/>
    </source>
</evidence>
<dbReference type="PROSITE" id="PS50850">
    <property type="entry name" value="MFS"/>
    <property type="match status" value="1"/>
</dbReference>
<feature type="transmembrane region" description="Helical" evidence="6">
    <location>
        <begin position="333"/>
        <end position="355"/>
    </location>
</feature>
<feature type="transmembrane region" description="Helical" evidence="6">
    <location>
        <begin position="361"/>
        <end position="383"/>
    </location>
</feature>
<dbReference type="EMBL" id="LXLT01000029">
    <property type="protein sequence ID" value="OFD79254.1"/>
    <property type="molecule type" value="Genomic_DNA"/>
</dbReference>
<evidence type="ECO:0000259" key="7">
    <source>
        <dbReference type="PROSITE" id="PS50850"/>
    </source>
</evidence>
<feature type="transmembrane region" description="Helical" evidence="6">
    <location>
        <begin position="276"/>
        <end position="293"/>
    </location>
</feature>
<feature type="transmembrane region" description="Helical" evidence="6">
    <location>
        <begin position="160"/>
        <end position="179"/>
    </location>
</feature>
<keyword evidence="2" id="KW-0813">Transport</keyword>
<evidence type="ECO:0000256" key="2">
    <source>
        <dbReference type="ARBA" id="ARBA00022448"/>
    </source>
</evidence>
<keyword evidence="3 6" id="KW-0812">Transmembrane</keyword>
<protein>
    <recommendedName>
        <fullName evidence="7">Major facilitator superfamily (MFS) profile domain-containing protein</fullName>
    </recommendedName>
</protein>
<feature type="transmembrane region" description="Helical" evidence="6">
    <location>
        <begin position="299"/>
        <end position="321"/>
    </location>
</feature>
<keyword evidence="4 6" id="KW-1133">Transmembrane helix</keyword>
<sequence>MKNNNSTNRMFVYIFWGSLFFERSIWMIYLNSSGVSLLHISILQAMLNCAMFLFEVPSGIIADKFGNKKAITLGHTLIIVYLFTMLNPSNLYFLALGFICYGIGLAMISGADQTLIYNNLDKDQSTYYQRIIGKYNAIAIIALALSSFAGGFLQNISWKFVFIAGILGQLLALIVLFSVKERKILSEEGTKATKSNIISEVKNFLKSKNSFKNLIITIALLQGTLSVIYMFGQVLFVEVGFSVSTIAIIFTVLSLFSAVASTYSYYFVNKFSEKKLIFWSLIISLVSFLAMSIQNMFIILSLFIIINVLFEIWDTTFNAVLHHSIPSNIRASLVSLANVICSFVMVVLSLAFGALSEYFSMVNIIIITGVSTLFVSLILFTIYSKQSENEKDNKNVA</sequence>
<comment type="caution">
    <text evidence="8">The sequence shown here is derived from an EMBL/GenBank/DDBJ whole genome shotgun (WGS) entry which is preliminary data.</text>
</comment>
<dbReference type="InterPro" id="IPR036259">
    <property type="entry name" value="MFS_trans_sf"/>
</dbReference>
<dbReference type="AlphaFoldDB" id="A0A1E8B7H4"/>
<dbReference type="Gene3D" id="1.20.1250.20">
    <property type="entry name" value="MFS general substrate transporter like domains"/>
    <property type="match status" value="2"/>
</dbReference>
<dbReference type="PANTHER" id="PTHR23530:SF1">
    <property type="entry name" value="PERMEASE, MAJOR FACILITATOR SUPERFAMILY-RELATED"/>
    <property type="match status" value="1"/>
</dbReference>
<comment type="subcellular location">
    <subcellularLocation>
        <location evidence="1">Cell membrane</location>
        <topology evidence="1">Multi-pass membrane protein</topology>
    </subcellularLocation>
</comment>
<dbReference type="InterPro" id="IPR011701">
    <property type="entry name" value="MFS"/>
</dbReference>
<dbReference type="InterPro" id="IPR053160">
    <property type="entry name" value="MFS_DHA3_Transporter"/>
</dbReference>
<reference evidence="8 9" key="1">
    <citation type="submission" date="2016-05" db="EMBL/GenBank/DDBJ databases">
        <title>Bacillus thuringiensis and Bacillus weihenstephanensis as novel biocontrol agents of wilt causing Verticillium species.</title>
        <authorList>
            <person name="Hollensteiner J."/>
            <person name="Wemheuer F."/>
            <person name="Harting R."/>
            <person name="Kolarzyk A."/>
            <person name="Diaz-Valerio S."/>
            <person name="Poehlein A."/>
            <person name="Brzuszkiewicz E."/>
            <person name="Nesemann K."/>
            <person name="Braus-Stromeyer S."/>
            <person name="Braus G."/>
            <person name="Daniel R."/>
            <person name="Liesegang H."/>
        </authorList>
    </citation>
    <scope>NUCLEOTIDE SEQUENCE [LARGE SCALE GENOMIC DNA]</scope>
    <source>
        <strain evidence="8 9">GOE8</strain>
    </source>
</reference>
<name>A0A1E8B7H4_BACMY</name>
<evidence type="ECO:0000256" key="1">
    <source>
        <dbReference type="ARBA" id="ARBA00004651"/>
    </source>
</evidence>
<accession>A0A1E8B7H4</accession>
<keyword evidence="5 6" id="KW-0472">Membrane</keyword>
<evidence type="ECO:0000256" key="4">
    <source>
        <dbReference type="ARBA" id="ARBA00022989"/>
    </source>
</evidence>
<feature type="transmembrane region" description="Helical" evidence="6">
    <location>
        <begin position="70"/>
        <end position="86"/>
    </location>
</feature>